<evidence type="ECO:0000313" key="3">
    <source>
        <dbReference type="Proteomes" id="UP000250462"/>
    </source>
</evidence>
<name>A0A329QN60_9ACTN</name>
<dbReference type="PANTHER" id="PTHR37694:SF1">
    <property type="entry name" value="SLR8022 PROTEIN"/>
    <property type="match status" value="1"/>
</dbReference>
<dbReference type="SUPFAM" id="SSF51182">
    <property type="entry name" value="RmlC-like cupins"/>
    <property type="match status" value="1"/>
</dbReference>
<accession>A0A329QN60</accession>
<protein>
    <recommendedName>
        <fullName evidence="1">Cupin type-2 domain-containing protein</fullName>
    </recommendedName>
</protein>
<dbReference type="InterPro" id="IPR014710">
    <property type="entry name" value="RmlC-like_jellyroll"/>
</dbReference>
<organism evidence="2 3">
    <name type="scientific">Phytoactinopolyspora halophila</name>
    <dbReference type="NCBI Taxonomy" id="1981511"/>
    <lineage>
        <taxon>Bacteria</taxon>
        <taxon>Bacillati</taxon>
        <taxon>Actinomycetota</taxon>
        <taxon>Actinomycetes</taxon>
        <taxon>Jiangellales</taxon>
        <taxon>Jiangellaceae</taxon>
        <taxon>Phytoactinopolyspora</taxon>
    </lineage>
</organism>
<sequence>MTTVGLVSFDGKDEENLVAGHYSRGRGPVLRSDQMELTKITFDAGEGADMHQHPEEQILYVLAGVLEVTVGDETYEVHPGQASFHPSNVWHRAVARERTTALSFKNLVAPNYEKTGELH</sequence>
<dbReference type="OrthoDB" id="129561at2"/>
<evidence type="ECO:0000313" key="2">
    <source>
        <dbReference type="EMBL" id="RAW13805.1"/>
    </source>
</evidence>
<dbReference type="RefSeq" id="WP_112258647.1">
    <property type="nucleotide sequence ID" value="NZ_QMIG01000011.1"/>
</dbReference>
<dbReference type="AlphaFoldDB" id="A0A329QN60"/>
<dbReference type="Gene3D" id="2.60.120.10">
    <property type="entry name" value="Jelly Rolls"/>
    <property type="match status" value="1"/>
</dbReference>
<dbReference type="InterPro" id="IPR011051">
    <property type="entry name" value="RmlC_Cupin_sf"/>
</dbReference>
<keyword evidence="3" id="KW-1185">Reference proteome</keyword>
<comment type="caution">
    <text evidence="2">The sequence shown here is derived from an EMBL/GenBank/DDBJ whole genome shotgun (WGS) entry which is preliminary data.</text>
</comment>
<dbReference type="Proteomes" id="UP000250462">
    <property type="component" value="Unassembled WGS sequence"/>
</dbReference>
<reference evidence="2 3" key="1">
    <citation type="submission" date="2018-06" db="EMBL/GenBank/DDBJ databases">
        <title>Phytoactinopolyspora halophila sp. nov., a novel halophilic actinomycete isolated from a saline soil in China.</title>
        <authorList>
            <person name="Tang S.-K."/>
        </authorList>
    </citation>
    <scope>NUCLEOTIDE SEQUENCE [LARGE SCALE GENOMIC DNA]</scope>
    <source>
        <strain evidence="2 3">YIM 96934</strain>
    </source>
</reference>
<feature type="domain" description="Cupin type-2" evidence="1">
    <location>
        <begin position="40"/>
        <end position="99"/>
    </location>
</feature>
<proteinExistence type="predicted"/>
<gene>
    <name evidence="2" type="ORF">DPM12_12445</name>
</gene>
<dbReference type="InterPro" id="IPR013096">
    <property type="entry name" value="Cupin_2"/>
</dbReference>
<dbReference type="Pfam" id="PF07883">
    <property type="entry name" value="Cupin_2"/>
    <property type="match status" value="1"/>
</dbReference>
<dbReference type="EMBL" id="QMIG01000011">
    <property type="protein sequence ID" value="RAW13805.1"/>
    <property type="molecule type" value="Genomic_DNA"/>
</dbReference>
<dbReference type="PANTHER" id="PTHR37694">
    <property type="entry name" value="SLR8022 PROTEIN"/>
    <property type="match status" value="1"/>
</dbReference>
<evidence type="ECO:0000259" key="1">
    <source>
        <dbReference type="Pfam" id="PF07883"/>
    </source>
</evidence>